<dbReference type="GO" id="GO:0005634">
    <property type="term" value="C:nucleus"/>
    <property type="evidence" value="ECO:0007669"/>
    <property type="project" value="TreeGrafter"/>
</dbReference>
<comment type="similarity">
    <text evidence="3">Belongs to the PTEN phosphatase protein family.</text>
</comment>
<dbReference type="InterPro" id="IPR045101">
    <property type="entry name" value="PTP_PTEN"/>
</dbReference>
<gene>
    <name evidence="26" type="ORF">DC041_0002200</name>
</gene>
<evidence type="ECO:0000256" key="15">
    <source>
        <dbReference type="ARBA" id="ARBA00043734"/>
    </source>
</evidence>
<evidence type="ECO:0000256" key="22">
    <source>
        <dbReference type="SAM" id="MobiDB-lite"/>
    </source>
</evidence>
<name>A0A430QAQ0_SCHBO</name>
<dbReference type="GO" id="GO:0043005">
    <property type="term" value="C:neuron projection"/>
    <property type="evidence" value="ECO:0007669"/>
    <property type="project" value="UniProtKB-SubCell"/>
</dbReference>
<dbReference type="CDD" id="cd14509">
    <property type="entry name" value="PTP_PTEN"/>
    <property type="match status" value="1"/>
</dbReference>
<dbReference type="PROSITE" id="PS51181">
    <property type="entry name" value="PPASE_TENSIN"/>
    <property type="match status" value="1"/>
</dbReference>
<comment type="catalytic activity">
    <reaction evidence="20">
        <text>O-phospho-L-threonyl-[protein] + H2O = L-threonyl-[protein] + phosphate</text>
        <dbReference type="Rhea" id="RHEA:47004"/>
        <dbReference type="Rhea" id="RHEA-COMP:11060"/>
        <dbReference type="Rhea" id="RHEA-COMP:11605"/>
        <dbReference type="ChEBI" id="CHEBI:15377"/>
        <dbReference type="ChEBI" id="CHEBI:30013"/>
        <dbReference type="ChEBI" id="CHEBI:43474"/>
        <dbReference type="ChEBI" id="CHEBI:61977"/>
        <dbReference type="EC" id="3.1.3.16"/>
    </reaction>
    <physiologicalReaction direction="left-to-right" evidence="20">
        <dbReference type="Rhea" id="RHEA:47005"/>
    </physiologicalReaction>
</comment>
<evidence type="ECO:0000256" key="18">
    <source>
        <dbReference type="ARBA" id="ARBA00044309"/>
    </source>
</evidence>
<evidence type="ECO:0000256" key="19">
    <source>
        <dbReference type="ARBA" id="ARBA00047986"/>
    </source>
</evidence>
<dbReference type="InterPro" id="IPR003595">
    <property type="entry name" value="Tyr_Pase_cat"/>
</dbReference>
<organism evidence="26 27">
    <name type="scientific">Schistosoma bovis</name>
    <name type="common">Blood fluke</name>
    <dbReference type="NCBI Taxonomy" id="6184"/>
    <lineage>
        <taxon>Eukaryota</taxon>
        <taxon>Metazoa</taxon>
        <taxon>Spiralia</taxon>
        <taxon>Lophotrochozoa</taxon>
        <taxon>Platyhelminthes</taxon>
        <taxon>Trematoda</taxon>
        <taxon>Digenea</taxon>
        <taxon>Strigeidida</taxon>
        <taxon>Schistosomatoidea</taxon>
        <taxon>Schistosomatidae</taxon>
        <taxon>Schistosoma</taxon>
    </lineage>
</organism>
<evidence type="ECO:0000256" key="1">
    <source>
        <dbReference type="ARBA" id="ARBA00004487"/>
    </source>
</evidence>
<dbReference type="EC" id="3.1.3.16" evidence="6"/>
<dbReference type="PANTHER" id="PTHR12305">
    <property type="entry name" value="PHOSPHATASE WITH HOMOLOGY TO TENSIN"/>
    <property type="match status" value="1"/>
</dbReference>
<evidence type="ECO:0000313" key="26">
    <source>
        <dbReference type="EMBL" id="RTG84769.1"/>
    </source>
</evidence>
<keyword evidence="11" id="KW-0966">Cell projection</keyword>
<comment type="subcellular location">
    <subcellularLocation>
        <location evidence="1">Cell projection</location>
        <location evidence="1">Neuron projection</location>
    </subcellularLocation>
    <subcellularLocation>
        <location evidence="2">Cytoplasm</location>
    </subcellularLocation>
</comment>
<keyword evidence="9" id="KW-0904">Protein phosphatase</keyword>
<comment type="catalytic activity">
    <reaction evidence="12">
        <text>1,2-dihexadecanoyl-sn-glycero-3-phospho-(1D-myo-inositol-3,4,5-trisphosphate) + H2O = 1,2-dihexadecanoyl-sn-glycero-3-phospho-(1D-myo-inositol-4,5-bisphosphate) + phosphate</text>
        <dbReference type="Rhea" id="RHEA:43560"/>
        <dbReference type="ChEBI" id="CHEBI:15377"/>
        <dbReference type="ChEBI" id="CHEBI:43474"/>
        <dbReference type="ChEBI" id="CHEBI:83420"/>
        <dbReference type="ChEBI" id="CHEBI:83423"/>
    </reaction>
    <physiologicalReaction direction="left-to-right" evidence="12">
        <dbReference type="Rhea" id="RHEA:43561"/>
    </physiologicalReaction>
</comment>
<keyword evidence="10" id="KW-0443">Lipid metabolism</keyword>
<dbReference type="InterPro" id="IPR029021">
    <property type="entry name" value="Prot-tyrosine_phosphatase-like"/>
</dbReference>
<dbReference type="STRING" id="6184.A0A430QAQ0"/>
<dbReference type="GO" id="GO:0043491">
    <property type="term" value="P:phosphatidylinositol 3-kinase/protein kinase B signal transduction"/>
    <property type="evidence" value="ECO:0007669"/>
    <property type="project" value="TreeGrafter"/>
</dbReference>
<evidence type="ECO:0000256" key="3">
    <source>
        <dbReference type="ARBA" id="ARBA00007881"/>
    </source>
</evidence>
<evidence type="ECO:0000256" key="5">
    <source>
        <dbReference type="ARBA" id="ARBA00013064"/>
    </source>
</evidence>
<evidence type="ECO:0000259" key="23">
    <source>
        <dbReference type="PROSITE" id="PS50056"/>
    </source>
</evidence>
<dbReference type="SUPFAM" id="SSF52799">
    <property type="entry name" value="(Phosphotyrosine protein) phosphatases II"/>
    <property type="match status" value="1"/>
</dbReference>
<dbReference type="SMART" id="SM00404">
    <property type="entry name" value="PTPc_motif"/>
    <property type="match status" value="1"/>
</dbReference>
<accession>A0A430QAQ0</accession>
<comment type="catalytic activity">
    <reaction evidence="16">
        <text>a 1,2-diacyl-sn-glycero-3-phospho-(1D-myo-inositol-3,4,5-trisphosphate) + H2O = a 1,2-diacyl-sn-glycero-3-phospho-(1D-myo-inositol-4,5-bisphosphate) + phosphate</text>
        <dbReference type="Rhea" id="RHEA:25017"/>
        <dbReference type="ChEBI" id="CHEBI:15377"/>
        <dbReference type="ChEBI" id="CHEBI:43474"/>
        <dbReference type="ChEBI" id="CHEBI:57836"/>
        <dbReference type="ChEBI" id="CHEBI:58456"/>
        <dbReference type="EC" id="3.1.3.67"/>
    </reaction>
    <physiologicalReaction direction="left-to-right" evidence="16">
        <dbReference type="Rhea" id="RHEA:25018"/>
    </physiologicalReaction>
</comment>
<sequence>MPKTLKGLVSRHKKRFQQDGFDLDLSYISSRIIAMGFPAVKLEGVYRNHIDDVVRFLQTRHANHYKIYHLCDERDFNVCRFDGPVAKYPFSDHNAPQFEQIIALCEDVNEFLSQDPKNVVAINCKAGKGRTGVMVCACLLRLHDVMNAEEALKFYGEQRTDNGKGVTIPSQRRYVHYYDLFLKNNLEYHRIPIFLTAVRVCGLQYLPGLLLDLQLYTFDSSHLFEQNCATLSSEPIHQNEVLIKPKQDILLFGDVRVKFYARHHMLNKKICQLWFNTYFVLHEEGSSNCVSSSKVGFLYHLDFMHLEGFNNDHCTCAFPPSTIASSSRGPLLGHSFLKLPLSELDKAYKGKSKFLTAECNITLYFTCPYCIERKNNHLHMNNSNQSLPKTLDLPTDDQKAISPTKRALVHWATSLSHPYLLSPSSTKSRDLQKVSDVHCEGSPSSIPKVNVTEVSGCQNIGALDKSNSLFPLESLPSCSVVSNHDRDVSSDEEEYDDDDNYDSEEHDSDCNIHVEHKTTFPVTVTTSLSRNTNSSPSLLAHKRNLSLRNRTEKLNTSIKSNQFVTDVIKTPNKVELIKPTTAVVHYFVKHPQLRRQSSETTLNHSVS</sequence>
<evidence type="ECO:0000313" key="27">
    <source>
        <dbReference type="Proteomes" id="UP000290809"/>
    </source>
</evidence>
<dbReference type="AlphaFoldDB" id="A0A430QAQ0"/>
<dbReference type="Pfam" id="PF22785">
    <property type="entry name" value="Tc-R-P"/>
    <property type="match status" value="1"/>
</dbReference>
<dbReference type="Gene3D" id="2.60.40.1110">
    <property type="match status" value="1"/>
</dbReference>
<evidence type="ECO:0000256" key="8">
    <source>
        <dbReference type="ARBA" id="ARBA00022801"/>
    </source>
</evidence>
<dbReference type="SMART" id="SM01301">
    <property type="entry name" value="PTPlike_phytase"/>
    <property type="match status" value="1"/>
</dbReference>
<dbReference type="InterPro" id="IPR014020">
    <property type="entry name" value="Tensin_C2-dom"/>
</dbReference>
<comment type="caution">
    <text evidence="26">The sequence shown here is derived from an EMBL/GenBank/DDBJ whole genome shotgun (WGS) entry which is preliminary data.</text>
</comment>
<evidence type="ECO:0000256" key="21">
    <source>
        <dbReference type="ARBA" id="ARBA00051341"/>
    </source>
</evidence>
<feature type="compositionally biased region" description="Acidic residues" evidence="22">
    <location>
        <begin position="490"/>
        <end position="506"/>
    </location>
</feature>
<feature type="domain" description="C2 tensin-type" evidence="25">
    <location>
        <begin position="190"/>
        <end position="368"/>
    </location>
</feature>
<dbReference type="GO" id="GO:0046856">
    <property type="term" value="P:phosphatidylinositol dephosphorylation"/>
    <property type="evidence" value="ECO:0007669"/>
    <property type="project" value="TreeGrafter"/>
</dbReference>
<dbReference type="GO" id="GO:0016314">
    <property type="term" value="F:phosphatidylinositol-3,4,5-trisphosphate 3-phosphatase activity"/>
    <property type="evidence" value="ECO:0007669"/>
    <property type="project" value="UniProtKB-EC"/>
</dbReference>
<comment type="catalytic activity">
    <reaction evidence="19">
        <text>O-phospho-L-seryl-[protein] + H2O = L-seryl-[protein] + phosphate</text>
        <dbReference type="Rhea" id="RHEA:20629"/>
        <dbReference type="Rhea" id="RHEA-COMP:9863"/>
        <dbReference type="Rhea" id="RHEA-COMP:11604"/>
        <dbReference type="ChEBI" id="CHEBI:15377"/>
        <dbReference type="ChEBI" id="CHEBI:29999"/>
        <dbReference type="ChEBI" id="CHEBI:43474"/>
        <dbReference type="ChEBI" id="CHEBI:83421"/>
        <dbReference type="EC" id="3.1.3.16"/>
    </reaction>
    <physiologicalReaction direction="left-to-right" evidence="19">
        <dbReference type="Rhea" id="RHEA:20630"/>
    </physiologicalReaction>
</comment>
<comment type="catalytic activity">
    <reaction evidence="21">
        <text>O-phospho-L-tyrosyl-[protein] + H2O = L-tyrosyl-[protein] + phosphate</text>
        <dbReference type="Rhea" id="RHEA:10684"/>
        <dbReference type="Rhea" id="RHEA-COMP:10136"/>
        <dbReference type="Rhea" id="RHEA-COMP:20101"/>
        <dbReference type="ChEBI" id="CHEBI:15377"/>
        <dbReference type="ChEBI" id="CHEBI:43474"/>
        <dbReference type="ChEBI" id="CHEBI:46858"/>
        <dbReference type="ChEBI" id="CHEBI:61978"/>
        <dbReference type="EC" id="3.1.3.48"/>
    </reaction>
    <physiologicalReaction direction="left-to-right" evidence="21">
        <dbReference type="Rhea" id="RHEA:10685"/>
    </physiologicalReaction>
</comment>
<evidence type="ECO:0000256" key="10">
    <source>
        <dbReference type="ARBA" id="ARBA00023098"/>
    </source>
</evidence>
<dbReference type="EC" id="3.1.3.48" evidence="5"/>
<comment type="catalytic activity">
    <reaction evidence="13">
        <text>1,2-dioctanoyl-sn-glycero-3-phospho-(1D-myo-inositol-3,4,5-trisphosphate) + H2O = 1,2-dioctanoyl-sn-glycero-3-phospho-(1D-myo-inositol-4,5-bisphosphate) + phosphate</text>
        <dbReference type="Rhea" id="RHEA:43552"/>
        <dbReference type="ChEBI" id="CHEBI:15377"/>
        <dbReference type="ChEBI" id="CHEBI:43474"/>
        <dbReference type="ChEBI" id="CHEBI:83416"/>
        <dbReference type="ChEBI" id="CHEBI:83419"/>
    </reaction>
    <physiologicalReaction direction="left-to-right" evidence="13">
        <dbReference type="Rhea" id="RHEA:43553"/>
    </physiologicalReaction>
</comment>
<comment type="catalytic activity">
    <reaction evidence="15">
        <text>1D-myo-inositol 1,3,4,5-tetrakisphosphate + H2O = 1D-myo-inositol 1,4,5-trisphosphate + phosphate</text>
        <dbReference type="Rhea" id="RHEA:77155"/>
        <dbReference type="ChEBI" id="CHEBI:15377"/>
        <dbReference type="ChEBI" id="CHEBI:43474"/>
        <dbReference type="ChEBI" id="CHEBI:57895"/>
        <dbReference type="ChEBI" id="CHEBI:203600"/>
    </reaction>
    <physiologicalReaction direction="left-to-right" evidence="15">
        <dbReference type="Rhea" id="RHEA:77156"/>
    </physiologicalReaction>
</comment>
<evidence type="ECO:0000256" key="16">
    <source>
        <dbReference type="ARBA" id="ARBA00043760"/>
    </source>
</evidence>
<dbReference type="GO" id="GO:0051896">
    <property type="term" value="P:regulation of phosphatidylinositol 3-kinase/protein kinase B signal transduction"/>
    <property type="evidence" value="ECO:0007669"/>
    <property type="project" value="TreeGrafter"/>
</dbReference>
<dbReference type="GO" id="GO:0004722">
    <property type="term" value="F:protein serine/threonine phosphatase activity"/>
    <property type="evidence" value="ECO:0007669"/>
    <property type="project" value="UniProtKB-EC"/>
</dbReference>
<evidence type="ECO:0000256" key="4">
    <source>
        <dbReference type="ARBA" id="ARBA00013015"/>
    </source>
</evidence>
<keyword evidence="7" id="KW-0963">Cytoplasm</keyword>
<dbReference type="PROSITE" id="PS50056">
    <property type="entry name" value="TYR_PHOSPHATASE_2"/>
    <property type="match status" value="1"/>
</dbReference>
<keyword evidence="8" id="KW-0378">Hydrolase</keyword>
<dbReference type="GO" id="GO:0004725">
    <property type="term" value="F:protein tyrosine phosphatase activity"/>
    <property type="evidence" value="ECO:0007669"/>
    <property type="project" value="UniProtKB-EC"/>
</dbReference>
<evidence type="ECO:0000256" key="2">
    <source>
        <dbReference type="ARBA" id="ARBA00004496"/>
    </source>
</evidence>
<evidence type="ECO:0000256" key="9">
    <source>
        <dbReference type="ARBA" id="ARBA00022912"/>
    </source>
</evidence>
<evidence type="ECO:0000256" key="13">
    <source>
        <dbReference type="ARBA" id="ARBA00034268"/>
    </source>
</evidence>
<dbReference type="Gene3D" id="3.90.190.10">
    <property type="entry name" value="Protein tyrosine phosphatase superfamily"/>
    <property type="match status" value="1"/>
</dbReference>
<dbReference type="SUPFAM" id="SSF49562">
    <property type="entry name" value="C2 domain (Calcium/lipid-binding domain, CaLB)"/>
    <property type="match status" value="1"/>
</dbReference>
<evidence type="ECO:0000256" key="6">
    <source>
        <dbReference type="ARBA" id="ARBA00013081"/>
    </source>
</evidence>
<evidence type="ECO:0000256" key="20">
    <source>
        <dbReference type="ARBA" id="ARBA00048832"/>
    </source>
</evidence>
<dbReference type="PANTHER" id="PTHR12305:SF81">
    <property type="entry name" value="PHOSPHATIDYLINOSITOL 3,4,5-TRISPHOSPHATE 3-PHOSPHATASE AND DUAL-SPECIFICITY PROTEIN PHOSPHATASE PTEN"/>
    <property type="match status" value="1"/>
</dbReference>
<proteinExistence type="inferred from homology"/>
<evidence type="ECO:0000256" key="11">
    <source>
        <dbReference type="ARBA" id="ARBA00023273"/>
    </source>
</evidence>
<evidence type="ECO:0000259" key="24">
    <source>
        <dbReference type="PROSITE" id="PS51181"/>
    </source>
</evidence>
<evidence type="ECO:0000256" key="17">
    <source>
        <dbReference type="ARBA" id="ARBA00043762"/>
    </source>
</evidence>
<dbReference type="InterPro" id="IPR051281">
    <property type="entry name" value="Dual-spec_lipid-protein_phosph"/>
</dbReference>
<dbReference type="Proteomes" id="UP000290809">
    <property type="component" value="Unassembled WGS sequence"/>
</dbReference>
<dbReference type="EMBL" id="QMKO01002105">
    <property type="protein sequence ID" value="RTG84769.1"/>
    <property type="molecule type" value="Genomic_DNA"/>
</dbReference>
<dbReference type="InterPro" id="IPR000387">
    <property type="entry name" value="Tyr_Pase_dom"/>
</dbReference>
<dbReference type="Pfam" id="PF10409">
    <property type="entry name" value="PTEN_C2"/>
    <property type="match status" value="1"/>
</dbReference>
<feature type="domain" description="Phosphatase tensin-type" evidence="24">
    <location>
        <begin position="14"/>
        <end position="185"/>
    </location>
</feature>
<protein>
    <recommendedName>
        <fullName evidence="14">Phosphatidylinositol 3,4,5-trisphosphate 3-phosphatase and dual-specificity protein phosphatase PTEN</fullName>
        <ecNumber evidence="6">3.1.3.16</ecNumber>
        <ecNumber evidence="5">3.1.3.48</ecNumber>
        <ecNumber evidence="4">3.1.3.67</ecNumber>
    </recommendedName>
    <alternativeName>
        <fullName evidence="18">Inositol polyphosphate 3-phosphatase</fullName>
    </alternativeName>
</protein>
<dbReference type="InterPro" id="IPR035892">
    <property type="entry name" value="C2_domain_sf"/>
</dbReference>
<dbReference type="EC" id="3.1.3.67" evidence="4"/>
<reference evidence="26 27" key="1">
    <citation type="journal article" date="2019" name="PLoS Pathog.">
        <title>Genome sequence of the bovine parasite Schistosoma bovis Tanzania.</title>
        <authorList>
            <person name="Oey H."/>
            <person name="Zakrzewski M."/>
            <person name="Gobert G."/>
            <person name="Gravermann K."/>
            <person name="Stoye J."/>
            <person name="Jones M."/>
            <person name="Mcmanus D."/>
            <person name="Krause L."/>
        </authorList>
    </citation>
    <scope>NUCLEOTIDE SEQUENCE [LARGE SCALE GENOMIC DNA]</scope>
    <source>
        <strain evidence="26 27">TAN1997</strain>
    </source>
</reference>
<dbReference type="PROSITE" id="PS51182">
    <property type="entry name" value="C2_TENSIN"/>
    <property type="match status" value="1"/>
</dbReference>
<dbReference type="GO" id="GO:0050793">
    <property type="term" value="P:regulation of developmental process"/>
    <property type="evidence" value="ECO:0007669"/>
    <property type="project" value="UniProtKB-ARBA"/>
</dbReference>
<dbReference type="InterPro" id="IPR029023">
    <property type="entry name" value="Tensin_phosphatase"/>
</dbReference>
<dbReference type="GO" id="GO:0048870">
    <property type="term" value="P:cell motility"/>
    <property type="evidence" value="ECO:0007669"/>
    <property type="project" value="TreeGrafter"/>
</dbReference>
<dbReference type="SMART" id="SM01326">
    <property type="entry name" value="PTEN_C2"/>
    <property type="match status" value="1"/>
</dbReference>
<evidence type="ECO:0000259" key="25">
    <source>
        <dbReference type="PROSITE" id="PS51182"/>
    </source>
</evidence>
<comment type="catalytic activity">
    <reaction evidence="17">
        <text>1D-myo-inositol 1,3,4,5,6-pentakisphosphate + H2O = 1D-myo-inositol 1,4,5,6-tetrakisphosphate + phosphate</text>
        <dbReference type="Rhea" id="RHEA:77143"/>
        <dbReference type="ChEBI" id="CHEBI:15377"/>
        <dbReference type="ChEBI" id="CHEBI:43474"/>
        <dbReference type="ChEBI" id="CHEBI:57627"/>
        <dbReference type="ChEBI" id="CHEBI:57733"/>
    </reaction>
    <physiologicalReaction direction="left-to-right" evidence="17">
        <dbReference type="Rhea" id="RHEA:77144"/>
    </physiologicalReaction>
</comment>
<dbReference type="GO" id="GO:0005886">
    <property type="term" value="C:plasma membrane"/>
    <property type="evidence" value="ECO:0007669"/>
    <property type="project" value="TreeGrafter"/>
</dbReference>
<evidence type="ECO:0000256" key="12">
    <source>
        <dbReference type="ARBA" id="ARBA00034256"/>
    </source>
</evidence>
<dbReference type="GO" id="GO:0005829">
    <property type="term" value="C:cytosol"/>
    <property type="evidence" value="ECO:0007669"/>
    <property type="project" value="TreeGrafter"/>
</dbReference>
<evidence type="ECO:0000256" key="7">
    <source>
        <dbReference type="ARBA" id="ARBA00022490"/>
    </source>
</evidence>
<feature type="domain" description="Tyrosine specific protein phosphatases" evidence="23">
    <location>
        <begin position="99"/>
        <end position="159"/>
    </location>
</feature>
<feature type="region of interest" description="Disordered" evidence="22">
    <location>
        <begin position="481"/>
        <end position="506"/>
    </location>
</feature>
<keyword evidence="27" id="KW-1185">Reference proteome</keyword>
<evidence type="ECO:0000256" key="14">
    <source>
        <dbReference type="ARBA" id="ARBA00034338"/>
    </source>
</evidence>